<evidence type="ECO:0000313" key="13">
    <source>
        <dbReference type="Proteomes" id="UP000019375"/>
    </source>
</evidence>
<organism evidence="12 13">
    <name type="scientific">Zygosaccharomyces bailii (strain CLIB 213 / ATCC 58445 / CBS 680 / BCRC 21525 / NBRC 1098 / NCYC 1416 / NRRL Y-2227)</name>
    <dbReference type="NCBI Taxonomy" id="1333698"/>
    <lineage>
        <taxon>Eukaryota</taxon>
        <taxon>Fungi</taxon>
        <taxon>Dikarya</taxon>
        <taxon>Ascomycota</taxon>
        <taxon>Saccharomycotina</taxon>
        <taxon>Saccharomycetes</taxon>
        <taxon>Saccharomycetales</taxon>
        <taxon>Saccharomycetaceae</taxon>
        <taxon>Zygosaccharomyces</taxon>
    </lineage>
</organism>
<evidence type="ECO:0000259" key="10">
    <source>
        <dbReference type="PROSITE" id="PS50030"/>
    </source>
</evidence>
<feature type="domain" description="Peptidase A2" evidence="11">
    <location>
        <begin position="214"/>
        <end position="292"/>
    </location>
</feature>
<evidence type="ECO:0000256" key="6">
    <source>
        <dbReference type="ARBA" id="ARBA00022490"/>
    </source>
</evidence>
<evidence type="ECO:0000256" key="2">
    <source>
        <dbReference type="ARBA" id="ARBA00004496"/>
    </source>
</evidence>
<accession>A0A8J2X8K4</accession>
<evidence type="ECO:0000256" key="4">
    <source>
        <dbReference type="ARBA" id="ARBA00011128"/>
    </source>
</evidence>
<comment type="similarity">
    <text evidence="3">Belongs to the DDI1 family.</text>
</comment>
<protein>
    <recommendedName>
        <fullName evidence="5">DNA damage-inducible protein 1</fullName>
    </recommendedName>
</protein>
<dbReference type="InterPro" id="IPR019103">
    <property type="entry name" value="Peptidase_aspartic_DDI1-type"/>
</dbReference>
<evidence type="ECO:0000256" key="9">
    <source>
        <dbReference type="ARBA" id="ARBA00022801"/>
    </source>
</evidence>
<feature type="domain" description="UBA" evidence="10">
    <location>
        <begin position="364"/>
        <end position="403"/>
    </location>
</feature>
<dbReference type="SUPFAM" id="SSF46934">
    <property type="entry name" value="UBA-like"/>
    <property type="match status" value="1"/>
</dbReference>
<dbReference type="Pfam" id="PF00627">
    <property type="entry name" value="UBA"/>
    <property type="match status" value="1"/>
</dbReference>
<comment type="subcellular location">
    <subcellularLocation>
        <location evidence="2">Cytoplasm</location>
    </subcellularLocation>
</comment>
<dbReference type="PROSITE" id="PS50175">
    <property type="entry name" value="ASP_PROT_RETROV"/>
    <property type="match status" value="1"/>
</dbReference>
<comment type="function">
    <text evidence="1">Probable aspartic protease. May be involved in the regulation of exocytosis. Acts as a linker between the 19S proteasome and polyubiquitinated proteins via UBA domain interactions with ubiquitin for their subsequent degradation. Required for S-phase checkpoint control.</text>
</comment>
<keyword evidence="7" id="KW-0645">Protease</keyword>
<dbReference type="SUPFAM" id="SSF50630">
    <property type="entry name" value="Acid proteases"/>
    <property type="match status" value="1"/>
</dbReference>
<dbReference type="Gene3D" id="2.40.70.10">
    <property type="entry name" value="Acid Proteases"/>
    <property type="match status" value="1"/>
</dbReference>
<dbReference type="SMART" id="SM00165">
    <property type="entry name" value="UBA"/>
    <property type="match status" value="1"/>
</dbReference>
<keyword evidence="9" id="KW-0378">Hydrolase</keyword>
<dbReference type="GO" id="GO:0006508">
    <property type="term" value="P:proteolysis"/>
    <property type="evidence" value="ECO:0007669"/>
    <property type="project" value="UniProtKB-KW"/>
</dbReference>
<proteinExistence type="inferred from homology"/>
<evidence type="ECO:0000256" key="5">
    <source>
        <dbReference type="ARBA" id="ARBA00021491"/>
    </source>
</evidence>
<dbReference type="AlphaFoldDB" id="A0A8J2X8K4"/>
<dbReference type="CDD" id="cd01796">
    <property type="entry name" value="Ubl_Ddi1_like"/>
    <property type="match status" value="1"/>
</dbReference>
<comment type="subunit">
    <text evidence="4">Binds ubiquitin and polyubiquitinated proteins.</text>
</comment>
<keyword evidence="13" id="KW-1185">Reference proteome</keyword>
<dbReference type="PROSITE" id="PS50030">
    <property type="entry name" value="UBA"/>
    <property type="match status" value="1"/>
</dbReference>
<dbReference type="GO" id="GO:0004190">
    <property type="term" value="F:aspartic-type endopeptidase activity"/>
    <property type="evidence" value="ECO:0007669"/>
    <property type="project" value="UniProtKB-KW"/>
</dbReference>
<dbReference type="CDD" id="cd14309">
    <property type="entry name" value="UBA_scDdi1_like"/>
    <property type="match status" value="1"/>
</dbReference>
<dbReference type="Proteomes" id="UP000019375">
    <property type="component" value="Unassembled WGS sequence"/>
</dbReference>
<keyword evidence="6" id="KW-0963">Cytoplasm</keyword>
<dbReference type="CDD" id="cd05479">
    <property type="entry name" value="RP_DDI"/>
    <property type="match status" value="1"/>
</dbReference>
<keyword evidence="8" id="KW-0064">Aspartyl protease</keyword>
<evidence type="ECO:0000256" key="1">
    <source>
        <dbReference type="ARBA" id="ARBA00003231"/>
    </source>
</evidence>
<dbReference type="PANTHER" id="PTHR12917:SF1">
    <property type="entry name" value="AT13091P"/>
    <property type="match status" value="1"/>
</dbReference>
<evidence type="ECO:0000256" key="3">
    <source>
        <dbReference type="ARBA" id="ARBA00009136"/>
    </source>
</evidence>
<evidence type="ECO:0000313" key="12">
    <source>
        <dbReference type="EMBL" id="CDF90063.1"/>
    </source>
</evidence>
<evidence type="ECO:0000256" key="8">
    <source>
        <dbReference type="ARBA" id="ARBA00022750"/>
    </source>
</evidence>
<dbReference type="SUPFAM" id="SSF54236">
    <property type="entry name" value="Ubiquitin-like"/>
    <property type="match status" value="1"/>
</dbReference>
<dbReference type="InterPro" id="IPR033882">
    <property type="entry name" value="DDI1_N"/>
</dbReference>
<dbReference type="Pfam" id="PF09668">
    <property type="entry name" value="Asp_protease"/>
    <property type="match status" value="1"/>
</dbReference>
<evidence type="ECO:0000256" key="7">
    <source>
        <dbReference type="ARBA" id="ARBA00022670"/>
    </source>
</evidence>
<dbReference type="PANTHER" id="PTHR12917">
    <property type="entry name" value="ASPARTYL PROTEASE DDI-RELATED"/>
    <property type="match status" value="1"/>
</dbReference>
<dbReference type="InterPro" id="IPR021109">
    <property type="entry name" value="Peptidase_aspartic_dom_sf"/>
</dbReference>
<dbReference type="EMBL" id="HG316458">
    <property type="protein sequence ID" value="CDF90063.1"/>
    <property type="molecule type" value="Genomic_DNA"/>
</dbReference>
<dbReference type="FunFam" id="2.40.70.10:FF:000072">
    <property type="entry name" value="DNA damage-inducible protein"/>
    <property type="match status" value="1"/>
</dbReference>
<reference evidence="13" key="1">
    <citation type="journal article" date="2013" name="Genome Announc.">
        <title>Genome sequence of the food spoilage yeast Zygosaccharomyces bailii CLIB 213(T).</title>
        <authorList>
            <person name="Galeote V."/>
            <person name="Bigey F."/>
            <person name="Devillers H."/>
            <person name="Neuveglise C."/>
            <person name="Dequin S."/>
        </authorList>
    </citation>
    <scope>NUCLEOTIDE SEQUENCE [LARGE SCALE GENOMIC DNA]</scope>
    <source>
        <strain evidence="13">CLIB 213 / ATCC 58445 / CBS 680 / CCRC 21525 / NBRC 1098 / NCYC 1416 / NRRL Y-2227</strain>
    </source>
</reference>
<dbReference type="Gene3D" id="3.10.20.90">
    <property type="entry name" value="Phosphatidylinositol 3-kinase Catalytic Subunit, Chain A, domain 1"/>
    <property type="match status" value="1"/>
</dbReference>
<dbReference type="InterPro" id="IPR001995">
    <property type="entry name" value="Peptidase_A2_cat"/>
</dbReference>
<dbReference type="InterPro" id="IPR009060">
    <property type="entry name" value="UBA-like_sf"/>
</dbReference>
<dbReference type="Gene3D" id="1.10.8.10">
    <property type="entry name" value="DNA helicase RuvA subunit, C-terminal domain"/>
    <property type="match status" value="1"/>
</dbReference>
<dbReference type="GO" id="GO:0005737">
    <property type="term" value="C:cytoplasm"/>
    <property type="evidence" value="ECO:0007669"/>
    <property type="project" value="UniProtKB-SubCell"/>
</dbReference>
<evidence type="ECO:0000259" key="11">
    <source>
        <dbReference type="PROSITE" id="PS50175"/>
    </source>
</evidence>
<sequence length="403" mass="44581">MNLTVSNESTEQVYGPLEVSDEMTLQDLIALIEIECGFQQSKHDLYHNASALNPTDSRTLAALELADNDLLLIRNKMTATNEDHMGDDSFVEQFRQELLLNQPLRSQLTLQIPELDRMLTDRHLFRERLGPLILQRRYGFGANSGPQNPFGISQDEYTRLMNNPDDPANQERIAELINQQEIDEQMRNALEYTPEMFTTVHMLFIHLEINGHPVKAFVDTGAQATIMSSKLAENTGLARLIDRRFVGEARGVGTGKIIGKIHQAQVKIETQYIPCSFTVLDTEVDLLLGLDMLKRHQACVDLQKDVLKIAGVETKFLGESEIPKVFAPQAPSNSGDNLLSSVPAGAPLKPSVAAPPRSSATNSAISEPKIKQLTDLGFSRHEAVKALEQTNGNAELAAALLFG</sequence>
<dbReference type="InterPro" id="IPR029071">
    <property type="entry name" value="Ubiquitin-like_domsf"/>
</dbReference>
<dbReference type="InterPro" id="IPR015940">
    <property type="entry name" value="UBA"/>
</dbReference>
<dbReference type="OrthoDB" id="1047367at2759"/>
<gene>
    <name evidence="12" type="ORF">BN860_08152g</name>
</gene>
<name>A0A8J2X8K4_ZYGB2</name>